<dbReference type="SUPFAM" id="SSF53850">
    <property type="entry name" value="Periplasmic binding protein-like II"/>
    <property type="match status" value="1"/>
</dbReference>
<feature type="domain" description="HTH lysR-type" evidence="6">
    <location>
        <begin position="5"/>
        <end position="62"/>
    </location>
</feature>
<evidence type="ECO:0000256" key="1">
    <source>
        <dbReference type="ARBA" id="ARBA00009437"/>
    </source>
</evidence>
<dbReference type="PROSITE" id="PS50931">
    <property type="entry name" value="HTH_LYSR"/>
    <property type="match status" value="1"/>
</dbReference>
<evidence type="ECO:0000313" key="8">
    <source>
        <dbReference type="Proteomes" id="UP001627408"/>
    </source>
</evidence>
<dbReference type="SUPFAM" id="SSF46785">
    <property type="entry name" value="Winged helix' DNA-binding domain"/>
    <property type="match status" value="1"/>
</dbReference>
<dbReference type="InterPro" id="IPR036388">
    <property type="entry name" value="WH-like_DNA-bd_sf"/>
</dbReference>
<keyword evidence="2" id="KW-0805">Transcription regulation</keyword>
<protein>
    <submittedName>
        <fullName evidence="7">Hydrogen peroxide-inducible genes activator</fullName>
    </submittedName>
</protein>
<dbReference type="PANTHER" id="PTHR30346">
    <property type="entry name" value="TRANSCRIPTIONAL DUAL REGULATOR HCAR-RELATED"/>
    <property type="match status" value="1"/>
</dbReference>
<dbReference type="Gene3D" id="1.10.10.10">
    <property type="entry name" value="Winged helix-like DNA-binding domain superfamily/Winged helix DNA-binding domain"/>
    <property type="match status" value="1"/>
</dbReference>
<comment type="caution">
    <text evidence="7">The sequence shown here is derived from an EMBL/GenBank/DDBJ whole genome shotgun (WGS) entry which is preliminary data.</text>
</comment>
<dbReference type="Pfam" id="PF00126">
    <property type="entry name" value="HTH_1"/>
    <property type="match status" value="1"/>
</dbReference>
<evidence type="ECO:0000256" key="5">
    <source>
        <dbReference type="ARBA" id="ARBA00023163"/>
    </source>
</evidence>
<comment type="similarity">
    <text evidence="1">Belongs to the LysR transcriptional regulatory family.</text>
</comment>
<dbReference type="RefSeq" id="WP_407593129.1">
    <property type="nucleotide sequence ID" value="NZ_JBHDIY010000002.1"/>
</dbReference>
<dbReference type="Pfam" id="PF03466">
    <property type="entry name" value="LysR_substrate"/>
    <property type="match status" value="1"/>
</dbReference>
<evidence type="ECO:0000256" key="3">
    <source>
        <dbReference type="ARBA" id="ARBA00023125"/>
    </source>
</evidence>
<dbReference type="PANTHER" id="PTHR30346:SF26">
    <property type="entry name" value="HYDROGEN PEROXIDE-INDUCIBLE GENES ACTIVATOR"/>
    <property type="match status" value="1"/>
</dbReference>
<reference evidence="7 8" key="1">
    <citation type="submission" date="2024-08" db="EMBL/GenBank/DDBJ databases">
        <title>Tateyamaria sp. nov., isolated from marine algae.</title>
        <authorList>
            <person name="Choi B.J."/>
            <person name="Kim J.M."/>
            <person name="Lee J.K."/>
            <person name="Choi D.G."/>
            <person name="Bayburt H."/>
            <person name="Baek J.H."/>
            <person name="Han D.M."/>
            <person name="Jeon C.O."/>
        </authorList>
    </citation>
    <scope>NUCLEOTIDE SEQUENCE [LARGE SCALE GENOMIC DNA]</scope>
    <source>
        <strain evidence="7 8">KMU-156</strain>
    </source>
</reference>
<proteinExistence type="inferred from homology"/>
<dbReference type="Proteomes" id="UP001627408">
    <property type="component" value="Unassembled WGS sequence"/>
</dbReference>
<evidence type="ECO:0000256" key="2">
    <source>
        <dbReference type="ARBA" id="ARBA00023015"/>
    </source>
</evidence>
<keyword evidence="8" id="KW-1185">Reference proteome</keyword>
<sequence>MHPSPSLRQLRYLIALSETRHFRKAAEKVGISQPSLSLQIGNLEELLGLRLFERGRGPVTLTPEGREVLSRAQRAVDEVRAIVDLSGTLKTGLAGTIRLGTTPTIGPYLLPYVVEQLHATYPDLRLYIRESAPRDLRDELLGGNLDLMLTQLPEAGANLTSRRLFREPLLLAVPSDHALAGQAALSESDLAGLNVLSLGPAYTLHSQITAICHQHGALLSRDYEGTSLDALRQMVGMGMGVAFLPRLYARSEIEGRRSNVTMVPFKGNKIMRSIGLVWRDGASPVMFERLSNAIIQSVRQNLQSGPLPVIIG</sequence>
<dbReference type="PRINTS" id="PR00039">
    <property type="entry name" value="HTHLYSR"/>
</dbReference>
<dbReference type="InterPro" id="IPR036390">
    <property type="entry name" value="WH_DNA-bd_sf"/>
</dbReference>
<keyword evidence="4" id="KW-0010">Activator</keyword>
<keyword evidence="3" id="KW-0238">DNA-binding</keyword>
<dbReference type="InterPro" id="IPR005119">
    <property type="entry name" value="LysR_subst-bd"/>
</dbReference>
<evidence type="ECO:0000313" key="7">
    <source>
        <dbReference type="EMBL" id="MFL4471292.1"/>
    </source>
</evidence>
<accession>A0ABW8UWI7</accession>
<name>A0ABW8UWI7_9RHOB</name>
<dbReference type="InterPro" id="IPR000847">
    <property type="entry name" value="LysR_HTH_N"/>
</dbReference>
<evidence type="ECO:0000259" key="6">
    <source>
        <dbReference type="PROSITE" id="PS50931"/>
    </source>
</evidence>
<dbReference type="CDD" id="cd08411">
    <property type="entry name" value="PBP2_OxyR"/>
    <property type="match status" value="1"/>
</dbReference>
<dbReference type="EMBL" id="JBHDIY010000002">
    <property type="protein sequence ID" value="MFL4471292.1"/>
    <property type="molecule type" value="Genomic_DNA"/>
</dbReference>
<dbReference type="Gene3D" id="3.40.190.10">
    <property type="entry name" value="Periplasmic binding protein-like II"/>
    <property type="match status" value="2"/>
</dbReference>
<keyword evidence="5" id="KW-0804">Transcription</keyword>
<organism evidence="7 8">
    <name type="scientific">Tateyamaria armeniaca</name>
    <dbReference type="NCBI Taxonomy" id="2518930"/>
    <lineage>
        <taxon>Bacteria</taxon>
        <taxon>Pseudomonadati</taxon>
        <taxon>Pseudomonadota</taxon>
        <taxon>Alphaproteobacteria</taxon>
        <taxon>Rhodobacterales</taxon>
        <taxon>Roseobacteraceae</taxon>
        <taxon>Tateyamaria</taxon>
    </lineage>
</organism>
<evidence type="ECO:0000256" key="4">
    <source>
        <dbReference type="ARBA" id="ARBA00023159"/>
    </source>
</evidence>
<gene>
    <name evidence="7" type="ORF">ACERZ8_15920</name>
</gene>